<sequence length="464" mass="48938">MSYHGPTPPPNEEPGAHQPGSYGWNPQSNTPYGGATQPAQYSPYGSPSPYAAVAQPGTMPLRPLTLGDYFSGLFATIRKSPGLFFGAALIFGSIAAVITATGEFFLLRSFGATMADPFATADQLFTAAGSIGFFGSILLSQLVLVVGQTFNWGMYSIMMGRGAINMKTSLSQGFRLLRGQWGKLVGLLALMVVAVIVIYLVIALLLVLVAAAVFAGGEPESGGAIAAAIFGFLLALVIPGIAAAFFAVRWHLVIPAMVIEDIGIFAALRRSWGLTRGYFWRTLGIVLLFGVILGIVSAVITGPLSFLGSFVLMSAGTEGQLHTSMLITNLIITAVSSLVGFIVTNMGLLISIMFYYDYRFRKEGLGIHFQQLVAQRANGSVADRFDTSGQQDSTSNDETDDLIPGRFAPAAATHPPQTNPYGQPPQQPGGGYPPTPYPPYSGPTGPADPSGPPQTPPNPPGPRV</sequence>
<feature type="transmembrane region" description="Helical" evidence="2">
    <location>
        <begin position="83"/>
        <end position="107"/>
    </location>
</feature>
<keyword evidence="2" id="KW-0812">Transmembrane</keyword>
<feature type="compositionally biased region" description="Polar residues" evidence="1">
    <location>
        <begin position="24"/>
        <end position="39"/>
    </location>
</feature>
<evidence type="ECO:0000256" key="1">
    <source>
        <dbReference type="SAM" id="MobiDB-lite"/>
    </source>
</evidence>
<feature type="compositionally biased region" description="Pro residues" evidence="1">
    <location>
        <begin position="422"/>
        <end position="441"/>
    </location>
</feature>
<feature type="transmembrane region" description="Helical" evidence="2">
    <location>
        <begin position="184"/>
        <end position="217"/>
    </location>
</feature>
<feature type="region of interest" description="Disordered" evidence="1">
    <location>
        <begin position="1"/>
        <end position="39"/>
    </location>
</feature>
<keyword evidence="2" id="KW-1133">Transmembrane helix</keyword>
<dbReference type="RefSeq" id="WP_303904605.1">
    <property type="nucleotide sequence ID" value="NZ_DYXC01000072.1"/>
</dbReference>
<dbReference type="AlphaFoldDB" id="A0A921K8W6"/>
<evidence type="ECO:0000256" key="2">
    <source>
        <dbReference type="SAM" id="Phobius"/>
    </source>
</evidence>
<dbReference type="EMBL" id="DYXC01000072">
    <property type="protein sequence ID" value="HJF14424.1"/>
    <property type="molecule type" value="Genomic_DNA"/>
</dbReference>
<keyword evidence="2" id="KW-0472">Membrane</keyword>
<feature type="transmembrane region" description="Helical" evidence="2">
    <location>
        <begin position="223"/>
        <end position="248"/>
    </location>
</feature>
<organism evidence="4 5">
    <name type="scientific">Enteractinococcus helveticum</name>
    <dbReference type="NCBI Taxonomy" id="1837282"/>
    <lineage>
        <taxon>Bacteria</taxon>
        <taxon>Bacillati</taxon>
        <taxon>Actinomycetota</taxon>
        <taxon>Actinomycetes</taxon>
        <taxon>Micrococcales</taxon>
        <taxon>Micrococcaceae</taxon>
    </lineage>
</organism>
<reference evidence="4" key="1">
    <citation type="journal article" date="2021" name="PeerJ">
        <title>Extensive microbial diversity within the chicken gut microbiome revealed by metagenomics and culture.</title>
        <authorList>
            <person name="Gilroy R."/>
            <person name="Ravi A."/>
            <person name="Getino M."/>
            <person name="Pursley I."/>
            <person name="Horton D.L."/>
            <person name="Alikhan N.F."/>
            <person name="Baker D."/>
            <person name="Gharbi K."/>
            <person name="Hall N."/>
            <person name="Watson M."/>
            <person name="Adriaenssens E.M."/>
            <person name="Foster-Nyarko E."/>
            <person name="Jarju S."/>
            <person name="Secka A."/>
            <person name="Antonio M."/>
            <person name="Oren A."/>
            <person name="Chaudhuri R.R."/>
            <person name="La Ragione R."/>
            <person name="Hildebrand F."/>
            <person name="Pallen M.J."/>
        </authorList>
    </citation>
    <scope>NUCLEOTIDE SEQUENCE</scope>
    <source>
        <strain evidence="4">ChiHjej13B12-14962</strain>
    </source>
</reference>
<feature type="transmembrane region" description="Helical" evidence="2">
    <location>
        <begin position="278"/>
        <end position="306"/>
    </location>
</feature>
<feature type="transmembrane region" description="Helical" evidence="2">
    <location>
        <begin position="326"/>
        <end position="356"/>
    </location>
</feature>
<evidence type="ECO:0000313" key="5">
    <source>
        <dbReference type="Proteomes" id="UP000703315"/>
    </source>
</evidence>
<dbReference type="Pfam" id="PF25231">
    <property type="entry name" value="DUF7847"/>
    <property type="match status" value="1"/>
</dbReference>
<feature type="domain" description="DUF7847" evidence="3">
    <location>
        <begin position="83"/>
        <end position="355"/>
    </location>
</feature>
<dbReference type="PANTHER" id="PTHR33133:SF1">
    <property type="entry name" value="EXPRESSED PROTEIN-RELATED"/>
    <property type="match status" value="1"/>
</dbReference>
<dbReference type="Proteomes" id="UP000703315">
    <property type="component" value="Unassembled WGS sequence"/>
</dbReference>
<name>A0A921K8W6_9MICC</name>
<proteinExistence type="predicted"/>
<evidence type="ECO:0000313" key="4">
    <source>
        <dbReference type="EMBL" id="HJF14424.1"/>
    </source>
</evidence>
<evidence type="ECO:0000259" key="3">
    <source>
        <dbReference type="Pfam" id="PF25231"/>
    </source>
</evidence>
<gene>
    <name evidence="4" type="ORF">K8V32_06400</name>
</gene>
<dbReference type="InterPro" id="IPR057169">
    <property type="entry name" value="DUF7847"/>
</dbReference>
<feature type="compositionally biased region" description="Pro residues" evidence="1">
    <location>
        <begin position="1"/>
        <end position="12"/>
    </location>
</feature>
<comment type="caution">
    <text evidence="4">The sequence shown here is derived from an EMBL/GenBank/DDBJ whole genome shotgun (WGS) entry which is preliminary data.</text>
</comment>
<accession>A0A921K8W6</accession>
<feature type="transmembrane region" description="Helical" evidence="2">
    <location>
        <begin position="127"/>
        <end position="150"/>
    </location>
</feature>
<reference evidence="4" key="2">
    <citation type="submission" date="2021-09" db="EMBL/GenBank/DDBJ databases">
        <authorList>
            <person name="Gilroy R."/>
        </authorList>
    </citation>
    <scope>NUCLEOTIDE SEQUENCE</scope>
    <source>
        <strain evidence="4">ChiHjej13B12-14962</strain>
    </source>
</reference>
<feature type="compositionally biased region" description="Pro residues" evidence="1">
    <location>
        <begin position="449"/>
        <end position="464"/>
    </location>
</feature>
<feature type="region of interest" description="Disordered" evidence="1">
    <location>
        <begin position="383"/>
        <end position="464"/>
    </location>
</feature>
<dbReference type="PANTHER" id="PTHR33133">
    <property type="entry name" value="OS08G0107100 PROTEIN-RELATED"/>
    <property type="match status" value="1"/>
</dbReference>
<protein>
    <submittedName>
        <fullName evidence="4">Glycerophosphoryl diester phosphodiesterase membrane domain-containing protein</fullName>
    </submittedName>
</protein>